<comment type="caution">
    <text evidence="2">The sequence shown here is derived from an EMBL/GenBank/DDBJ whole genome shotgun (WGS) entry which is preliminary data.</text>
</comment>
<dbReference type="SUPFAM" id="SSF82171">
    <property type="entry name" value="DPP6 N-terminal domain-like"/>
    <property type="match status" value="1"/>
</dbReference>
<proteinExistence type="inferred from homology"/>
<dbReference type="Proteomes" id="UP000179157">
    <property type="component" value="Unassembled WGS sequence"/>
</dbReference>
<organism evidence="2 3">
    <name type="scientific">Fraserbacteria sp. (strain RBG_16_55_9)</name>
    <dbReference type="NCBI Taxonomy" id="1817864"/>
    <lineage>
        <taxon>Bacteria</taxon>
        <taxon>Candidatus Fraseribacteriota</taxon>
    </lineage>
</organism>
<dbReference type="PANTHER" id="PTHR36842">
    <property type="entry name" value="PROTEIN TOLB HOMOLOG"/>
    <property type="match status" value="1"/>
</dbReference>
<dbReference type="STRING" id="1817864.A2Z21_08900"/>
<dbReference type="AlphaFoldDB" id="A0A1F5UW76"/>
<evidence type="ECO:0000313" key="3">
    <source>
        <dbReference type="Proteomes" id="UP000179157"/>
    </source>
</evidence>
<comment type="similarity">
    <text evidence="1">Belongs to the TolB family.</text>
</comment>
<evidence type="ECO:0000313" key="2">
    <source>
        <dbReference type="EMBL" id="OGF54941.1"/>
    </source>
</evidence>
<name>A0A1F5UW76_FRAXR</name>
<evidence type="ECO:0000256" key="1">
    <source>
        <dbReference type="ARBA" id="ARBA00009820"/>
    </source>
</evidence>
<accession>A0A1F5UW76</accession>
<dbReference type="Pfam" id="PF07676">
    <property type="entry name" value="PD40"/>
    <property type="match status" value="2"/>
</dbReference>
<dbReference type="EMBL" id="MFGX01000068">
    <property type="protein sequence ID" value="OGF54941.1"/>
    <property type="molecule type" value="Genomic_DNA"/>
</dbReference>
<dbReference type="InterPro" id="IPR011659">
    <property type="entry name" value="WD40"/>
</dbReference>
<dbReference type="Gene3D" id="2.120.10.30">
    <property type="entry name" value="TolB, C-terminal domain"/>
    <property type="match status" value="1"/>
</dbReference>
<reference evidence="2 3" key="1">
    <citation type="journal article" date="2016" name="Nat. Commun.">
        <title>Thousands of microbial genomes shed light on interconnected biogeochemical processes in an aquifer system.</title>
        <authorList>
            <person name="Anantharaman K."/>
            <person name="Brown C.T."/>
            <person name="Hug L.A."/>
            <person name="Sharon I."/>
            <person name="Castelle C.J."/>
            <person name="Probst A.J."/>
            <person name="Thomas B.C."/>
            <person name="Singh A."/>
            <person name="Wilkins M.J."/>
            <person name="Karaoz U."/>
            <person name="Brodie E.L."/>
            <person name="Williams K.H."/>
            <person name="Hubbard S.S."/>
            <person name="Banfield J.F."/>
        </authorList>
    </citation>
    <scope>NUCLEOTIDE SEQUENCE [LARGE SCALE GENOMIC DNA]</scope>
    <source>
        <strain evidence="3">RBG_16_55_9</strain>
    </source>
</reference>
<protein>
    <recommendedName>
        <fullName evidence="4">Bacterial surface antigen (D15) domain-containing protein</fullName>
    </recommendedName>
</protein>
<gene>
    <name evidence="2" type="ORF">A2Z21_08900</name>
</gene>
<dbReference type="Gene3D" id="2.40.160.50">
    <property type="entry name" value="membrane protein fhac: a member of the omp85/tpsb transporter family"/>
    <property type="match status" value="1"/>
</dbReference>
<sequence>MHVRSCIFTLSAILSGLLASIGGVSAPLGSSLDWQALETEHFEIIFPSELLALGQEAVPIVERAYEFWTKELQYSPREKTYLVLMDRSDVTAVSMHIFPQNVIVIDHPFGWSTEPWSSPDVSWLEDLIFTEYGRIVDQTRVEGVTAEMHALLGKLIAPGLLKPLWFREGLHGPTLHAPVFASLVIRTMVESKRFPTLAQLSSSYEKRTWPPATTQASTVGRVFLEYLDETYGEEVLQKISQAYAINPLTAVVPSALTLATDQAPQKIYQDFQIWAEERFTRVDEQIKAQGGVTASIPLSSLGFRSGSPVWSPSDDAILYQHNDPQRFPELRWVRSDGTNDHALLVCECGPPAWLDAATLVYPKLEITNGSLFYDLYRYDLTSRREERLTSGERIYAVESFPDGHRLLVARNEPEGESSLIVFDLVAKSRRILKEFGSDQRVHSMAISSDGTLIALSLWTKGQGQGIYWLSSEGGGPASLTQDGALDFDPIFSRDGSFVLFSSNRDGIFDIYAIRLGDRQLFRVTRSLTGGFDPAVSSDGQSIAFVGYDPSGFNLYLSRFEPDRWDMIVDHPIKSPQQTSSLPSLEKPSSVQPVLYDPGSALAPTFWLPLAGFNHVGLFTRNGDPLGRYLYGLSVGLRWDPLRFFYEFNFTNAQPLLILRLLGSPTQERQEFTIEFPLGVSLSRERALTLGVAQERGLAEFIMKGKLIDIRGSDLFLRRSSLAMEGALGWLTEVPVRRLTLDWEEGLELPVASPSGSHQFVFKTSAAWGDRTEFRLGGVTGRYPLRGFEYLALGSQLILMNAEYRFPVWAVEWGCCGASVWPLFLDDLRGSLFLDAGMTGATLEPEQIRIAFGLELQLKLVLGYGLTEGWLRFGFAYGVGTEQPQLYFALGPNF</sequence>
<dbReference type="PANTHER" id="PTHR36842:SF1">
    <property type="entry name" value="PROTEIN TOLB"/>
    <property type="match status" value="1"/>
</dbReference>
<evidence type="ECO:0008006" key="4">
    <source>
        <dbReference type="Google" id="ProtNLM"/>
    </source>
</evidence>
<dbReference type="InterPro" id="IPR011042">
    <property type="entry name" value="6-blade_b-propeller_TolB-like"/>
</dbReference>